<keyword evidence="3" id="KW-1185">Reference proteome</keyword>
<dbReference type="EMBL" id="CAJNOR010008253">
    <property type="protein sequence ID" value="CAF1630727.1"/>
    <property type="molecule type" value="Genomic_DNA"/>
</dbReference>
<evidence type="ECO:0000313" key="4">
    <source>
        <dbReference type="Proteomes" id="UP000663852"/>
    </source>
</evidence>
<reference evidence="1" key="1">
    <citation type="submission" date="2021-02" db="EMBL/GenBank/DDBJ databases">
        <authorList>
            <person name="Nowell W R."/>
        </authorList>
    </citation>
    <scope>NUCLEOTIDE SEQUENCE</scope>
</reference>
<accession>A0A815WD43</accession>
<dbReference type="Proteomes" id="UP000663852">
    <property type="component" value="Unassembled WGS sequence"/>
</dbReference>
<name>A0A815WD43_ADIRI</name>
<evidence type="ECO:0000313" key="2">
    <source>
        <dbReference type="EMBL" id="CAF1630727.1"/>
    </source>
</evidence>
<proteinExistence type="predicted"/>
<comment type="caution">
    <text evidence="1">The sequence shown here is derived from an EMBL/GenBank/DDBJ whole genome shotgun (WGS) entry which is preliminary data.</text>
</comment>
<dbReference type="Proteomes" id="UP000663828">
    <property type="component" value="Unassembled WGS sequence"/>
</dbReference>
<evidence type="ECO:0000313" key="1">
    <source>
        <dbReference type="EMBL" id="CAF1540447.1"/>
    </source>
</evidence>
<sequence>MLVILFFPISKITETIFKALAKHGVVRQSTLTECFRLLCYRDDNDMNFDSEYGLTVRSILKVDDQLYDVIVSSNEVLNDQTIRILFPLDYATGDAERWASADSASLINVMPNGDPFGFYTN</sequence>
<organism evidence="1 4">
    <name type="scientific">Adineta ricciae</name>
    <name type="common">Rotifer</name>
    <dbReference type="NCBI Taxonomy" id="249248"/>
    <lineage>
        <taxon>Eukaryota</taxon>
        <taxon>Metazoa</taxon>
        <taxon>Spiralia</taxon>
        <taxon>Gnathifera</taxon>
        <taxon>Rotifera</taxon>
        <taxon>Eurotatoria</taxon>
        <taxon>Bdelloidea</taxon>
        <taxon>Adinetida</taxon>
        <taxon>Adinetidae</taxon>
        <taxon>Adineta</taxon>
    </lineage>
</organism>
<gene>
    <name evidence="1" type="ORF">EDS130_LOCUS45280</name>
    <name evidence="2" type="ORF">XAT740_LOCUS51605</name>
</gene>
<dbReference type="EMBL" id="CAJNOJ010001051">
    <property type="protein sequence ID" value="CAF1540447.1"/>
    <property type="molecule type" value="Genomic_DNA"/>
</dbReference>
<dbReference type="OrthoDB" id="10553423at2759"/>
<protein>
    <submittedName>
        <fullName evidence="1">Uncharacterized protein</fullName>
    </submittedName>
</protein>
<dbReference type="AlphaFoldDB" id="A0A815WD43"/>
<evidence type="ECO:0000313" key="3">
    <source>
        <dbReference type="Proteomes" id="UP000663828"/>
    </source>
</evidence>